<dbReference type="PANTHER" id="PTHR39569:SF1">
    <property type="entry name" value="INORGANIC TRIPHOSPHATASE"/>
    <property type="match status" value="1"/>
</dbReference>
<dbReference type="InterPro" id="IPR023577">
    <property type="entry name" value="CYTH_domain"/>
</dbReference>
<accession>A0ABW4NSM9</accession>
<dbReference type="Proteomes" id="UP001597420">
    <property type="component" value="Unassembled WGS sequence"/>
</dbReference>
<dbReference type="Gene3D" id="2.40.320.10">
    <property type="entry name" value="Hypothetical Protein Pfu-838710-001"/>
    <property type="match status" value="1"/>
</dbReference>
<dbReference type="PROSITE" id="PS51707">
    <property type="entry name" value="CYTH"/>
    <property type="match status" value="1"/>
</dbReference>
<dbReference type="CDD" id="cd07756">
    <property type="entry name" value="CYTH-like_Pase_CHAD"/>
    <property type="match status" value="1"/>
</dbReference>
<organism evidence="2 3">
    <name type="scientific">Pasteurella oralis</name>
    <dbReference type="NCBI Taxonomy" id="1071947"/>
    <lineage>
        <taxon>Bacteria</taxon>
        <taxon>Pseudomonadati</taxon>
        <taxon>Pseudomonadota</taxon>
        <taxon>Gammaproteobacteria</taxon>
        <taxon>Pasteurellales</taxon>
        <taxon>Pasteurellaceae</taxon>
        <taxon>Pasteurella</taxon>
    </lineage>
</organism>
<dbReference type="SMART" id="SM01118">
    <property type="entry name" value="CYTH"/>
    <property type="match status" value="1"/>
</dbReference>
<dbReference type="Pfam" id="PF01928">
    <property type="entry name" value="CYTH"/>
    <property type="match status" value="1"/>
</dbReference>
<proteinExistence type="predicted"/>
<feature type="domain" description="CYTH" evidence="1">
    <location>
        <begin position="2"/>
        <end position="201"/>
    </location>
</feature>
<sequence length="356" mass="40658">MSDEIELKLAVEPSFVDFLRQEITHFRLLAQDTQFLGNCYYDTVDHLLAAQKMGLRVRQQNGQYTLTLKTDGEVKGGLHIRPEYNVALPNAEPNLTLLVEKCGVNLENFAQLSLQPVFSTDFERQSWLVECGKGSVIEVAFDLGKIVAGEKQMPICEVEFELKSGCTIDLLRFVRSLTLESAVRLSAASKAKRGYALANAQAVEVSHWLDKWREFLQFEQNSRNPVDKLSALFQLEQALIEETFAIDVHYFSVDFLRTVERIGAFFNLYHYYTDNARLLETIFTQQLSQNTIGLDGDVLADLLESNNDLFTQIRDIIRLHSETKNNQLALEKLKQLLQTGQYVKRMINLISLTLDH</sequence>
<protein>
    <submittedName>
        <fullName evidence="2">Inorganic triphosphatase</fullName>
    </submittedName>
</protein>
<evidence type="ECO:0000313" key="2">
    <source>
        <dbReference type="EMBL" id="MFD1805511.1"/>
    </source>
</evidence>
<dbReference type="EMBL" id="JBHUFP010000004">
    <property type="protein sequence ID" value="MFD1805511.1"/>
    <property type="molecule type" value="Genomic_DNA"/>
</dbReference>
<keyword evidence="3" id="KW-1185">Reference proteome</keyword>
<dbReference type="InterPro" id="IPR033469">
    <property type="entry name" value="CYTH-like_dom_sf"/>
</dbReference>
<dbReference type="PANTHER" id="PTHR39569">
    <property type="entry name" value="INORGANIC TRIPHOSPHATASE"/>
    <property type="match status" value="1"/>
</dbReference>
<comment type="caution">
    <text evidence="2">The sequence shown here is derived from an EMBL/GenBank/DDBJ whole genome shotgun (WGS) entry which is preliminary data.</text>
</comment>
<gene>
    <name evidence="2" type="ORF">ACFSAV_03840</name>
</gene>
<reference evidence="3" key="1">
    <citation type="journal article" date="2019" name="Int. J. Syst. Evol. Microbiol.">
        <title>The Global Catalogue of Microorganisms (GCM) 10K type strain sequencing project: providing services to taxonomists for standard genome sequencing and annotation.</title>
        <authorList>
            <consortium name="The Broad Institute Genomics Platform"/>
            <consortium name="The Broad Institute Genome Sequencing Center for Infectious Disease"/>
            <person name="Wu L."/>
            <person name="Ma J."/>
        </authorList>
    </citation>
    <scope>NUCLEOTIDE SEQUENCE [LARGE SCALE GENOMIC DNA]</scope>
    <source>
        <strain evidence="3">CCM 7950</strain>
    </source>
</reference>
<evidence type="ECO:0000259" key="1">
    <source>
        <dbReference type="PROSITE" id="PS51707"/>
    </source>
</evidence>
<dbReference type="InterPro" id="IPR039013">
    <property type="entry name" value="YgiF"/>
</dbReference>
<evidence type="ECO:0000313" key="3">
    <source>
        <dbReference type="Proteomes" id="UP001597420"/>
    </source>
</evidence>
<dbReference type="SUPFAM" id="SSF55154">
    <property type="entry name" value="CYTH-like phosphatases"/>
    <property type="match status" value="1"/>
</dbReference>
<name>A0ABW4NSM9_9PAST</name>
<dbReference type="RefSeq" id="WP_379096362.1">
    <property type="nucleotide sequence ID" value="NZ_JBHUFP010000004.1"/>
</dbReference>